<name>A0ABW5N2R4_9FLAO</name>
<dbReference type="InterPro" id="IPR005151">
    <property type="entry name" value="Tail-specific_protease"/>
</dbReference>
<dbReference type="Pfam" id="PF03572">
    <property type="entry name" value="Peptidase_S41"/>
    <property type="match status" value="1"/>
</dbReference>
<gene>
    <name evidence="2" type="ORF">ACFSQJ_19705</name>
</gene>
<comment type="caution">
    <text evidence="2">The sequence shown here is derived from an EMBL/GenBank/DDBJ whole genome shotgun (WGS) entry which is preliminary data.</text>
</comment>
<dbReference type="SUPFAM" id="SSF52096">
    <property type="entry name" value="ClpP/crotonase"/>
    <property type="match status" value="1"/>
</dbReference>
<protein>
    <submittedName>
        <fullName evidence="2">S41 family peptidase</fullName>
    </submittedName>
</protein>
<evidence type="ECO:0000313" key="2">
    <source>
        <dbReference type="EMBL" id="MFD2589159.1"/>
    </source>
</evidence>
<keyword evidence="3" id="KW-1185">Reference proteome</keyword>
<dbReference type="RefSeq" id="WP_377768635.1">
    <property type="nucleotide sequence ID" value="NZ_JBHULB010000083.1"/>
</dbReference>
<dbReference type="InterPro" id="IPR029045">
    <property type="entry name" value="ClpP/crotonase-like_dom_sf"/>
</dbReference>
<dbReference type="Proteomes" id="UP001597526">
    <property type="component" value="Unassembled WGS sequence"/>
</dbReference>
<evidence type="ECO:0000313" key="3">
    <source>
        <dbReference type="Proteomes" id="UP001597526"/>
    </source>
</evidence>
<accession>A0ABW5N2R4</accession>
<feature type="domain" description="Tail specific protease" evidence="1">
    <location>
        <begin position="276"/>
        <end position="328"/>
    </location>
</feature>
<dbReference type="EMBL" id="JBHULB010000083">
    <property type="protein sequence ID" value="MFD2589159.1"/>
    <property type="molecule type" value="Genomic_DNA"/>
</dbReference>
<sequence>MKKWLKRLVITLLGGGLLLILVFAIFYNRFVVEAPQREYPQPTSLKEKQHQDLEYLALFVDKDRSFDTQEKRTLFFKHIDSIKLQLPLENHKFVMSVAKIMAQAENTHTNVAPSELSKHVNTIPIRFYWFDSDLHVVLAQSPYQELLGVKITKINGRTPLDLLQLLEPWYGGNHNRLRFFSPLYFMSPEILDAVGHGYAKNAIALVYEDYLGTERHMIMEAVAENRNSVGYWPPHWLNRNLMKSKKNWYHLNSSISQPMPFQNTNSNVWHKMVENVLYVQLNENVHSETVNINEYLNEVLNEVKNKSLESTIMDLRFNPGGDYNIARSFIKKINKRLDGNPFYIITGNGTFSAGIMTAAIAKDVAKENIIVVGEPIGDYLQFWADGGSEMVLPNSKIRLRIWTAYHDWQNGCSDWSKCFWITIFDGVAVEHLDPDKRVPLQFSDYMLGEDSALNTILKMQD</sequence>
<proteinExistence type="predicted"/>
<evidence type="ECO:0000259" key="1">
    <source>
        <dbReference type="Pfam" id="PF03572"/>
    </source>
</evidence>
<organism evidence="2 3">
    <name type="scientific">Croceitalea marina</name>
    <dbReference type="NCBI Taxonomy" id="1775166"/>
    <lineage>
        <taxon>Bacteria</taxon>
        <taxon>Pseudomonadati</taxon>
        <taxon>Bacteroidota</taxon>
        <taxon>Flavobacteriia</taxon>
        <taxon>Flavobacteriales</taxon>
        <taxon>Flavobacteriaceae</taxon>
        <taxon>Croceitalea</taxon>
    </lineage>
</organism>
<dbReference type="Gene3D" id="3.90.226.10">
    <property type="entry name" value="2-enoyl-CoA Hydratase, Chain A, domain 1"/>
    <property type="match status" value="1"/>
</dbReference>
<reference evidence="3" key="1">
    <citation type="journal article" date="2019" name="Int. J. Syst. Evol. Microbiol.">
        <title>The Global Catalogue of Microorganisms (GCM) 10K type strain sequencing project: providing services to taxonomists for standard genome sequencing and annotation.</title>
        <authorList>
            <consortium name="The Broad Institute Genomics Platform"/>
            <consortium name="The Broad Institute Genome Sequencing Center for Infectious Disease"/>
            <person name="Wu L."/>
            <person name="Ma J."/>
        </authorList>
    </citation>
    <scope>NUCLEOTIDE SEQUENCE [LARGE SCALE GENOMIC DNA]</scope>
    <source>
        <strain evidence="3">KCTC 52368</strain>
    </source>
</reference>